<organism evidence="9 10">
    <name type="scientific">Paenibacillus rhizolycopersici</name>
    <dbReference type="NCBI Taxonomy" id="2780073"/>
    <lineage>
        <taxon>Bacteria</taxon>
        <taxon>Bacillati</taxon>
        <taxon>Bacillota</taxon>
        <taxon>Bacilli</taxon>
        <taxon>Bacillales</taxon>
        <taxon>Paenibacillaceae</taxon>
        <taxon>Paenibacillus</taxon>
    </lineage>
</organism>
<evidence type="ECO:0000256" key="6">
    <source>
        <dbReference type="ARBA" id="ARBA00022989"/>
    </source>
</evidence>
<feature type="transmembrane region" description="Helical" evidence="8">
    <location>
        <begin position="330"/>
        <end position="352"/>
    </location>
</feature>
<evidence type="ECO:0000256" key="8">
    <source>
        <dbReference type="SAM" id="Phobius"/>
    </source>
</evidence>
<dbReference type="PANTHER" id="PTHR34975:SF2">
    <property type="entry name" value="SPORE GERMINATION PROTEIN A2"/>
    <property type="match status" value="1"/>
</dbReference>
<protein>
    <submittedName>
        <fullName evidence="9">GerAB/ArcD/ProY family transporter</fullName>
    </submittedName>
</protein>
<keyword evidence="7 8" id="KW-0472">Membrane</keyword>
<comment type="similarity">
    <text evidence="2">Belongs to the amino acid-polyamine-organocation (APC) superfamily. Spore germination protein (SGP) (TC 2.A.3.9) family.</text>
</comment>
<evidence type="ECO:0000313" key="10">
    <source>
        <dbReference type="Proteomes" id="UP001516620"/>
    </source>
</evidence>
<gene>
    <name evidence="9" type="ORF">IM700_001340</name>
</gene>
<dbReference type="Proteomes" id="UP001516620">
    <property type="component" value="Unassembled WGS sequence"/>
</dbReference>
<comment type="subcellular location">
    <subcellularLocation>
        <location evidence="1">Membrane</location>
        <topology evidence="1">Multi-pass membrane protein</topology>
    </subcellularLocation>
</comment>
<evidence type="ECO:0000256" key="7">
    <source>
        <dbReference type="ARBA" id="ARBA00023136"/>
    </source>
</evidence>
<proteinExistence type="inferred from homology"/>
<keyword evidence="3" id="KW-0813">Transport</keyword>
<feature type="transmembrane region" description="Helical" evidence="8">
    <location>
        <begin position="298"/>
        <end position="318"/>
    </location>
</feature>
<evidence type="ECO:0000256" key="3">
    <source>
        <dbReference type="ARBA" id="ARBA00022448"/>
    </source>
</evidence>
<evidence type="ECO:0000313" key="9">
    <source>
        <dbReference type="EMBL" id="MBM6994302.1"/>
    </source>
</evidence>
<evidence type="ECO:0000256" key="5">
    <source>
        <dbReference type="ARBA" id="ARBA00022692"/>
    </source>
</evidence>
<keyword evidence="5 8" id="KW-0812">Transmembrane</keyword>
<feature type="transmembrane region" description="Helical" evidence="8">
    <location>
        <begin position="185"/>
        <end position="205"/>
    </location>
</feature>
<reference evidence="9 10" key="1">
    <citation type="submission" date="2021-01" db="EMBL/GenBank/DDBJ databases">
        <title>Paenibacillus sp.nov. isolated from the rhizosphere soil of tomato plant.</title>
        <authorList>
            <person name="Thin K.K."/>
            <person name="Zhang X."/>
            <person name="He S."/>
        </authorList>
    </citation>
    <scope>NUCLEOTIDE SEQUENCE [LARGE SCALE GENOMIC DNA]</scope>
    <source>
        <strain evidence="9 10">DXFW5</strain>
    </source>
</reference>
<comment type="caution">
    <text evidence="9">The sequence shown here is derived from an EMBL/GenBank/DDBJ whole genome shotgun (WGS) entry which is preliminary data.</text>
</comment>
<dbReference type="InterPro" id="IPR004761">
    <property type="entry name" value="Spore_GerAB"/>
</dbReference>
<feature type="transmembrane region" description="Helical" evidence="8">
    <location>
        <begin position="111"/>
        <end position="133"/>
    </location>
</feature>
<keyword evidence="4" id="KW-0309">Germination</keyword>
<evidence type="ECO:0000256" key="2">
    <source>
        <dbReference type="ARBA" id="ARBA00007998"/>
    </source>
</evidence>
<accession>A0ABS2GZH5</accession>
<dbReference type="Pfam" id="PF03845">
    <property type="entry name" value="Spore_permease"/>
    <property type="match status" value="1"/>
</dbReference>
<keyword evidence="6 8" id="KW-1133">Transmembrane helix</keyword>
<feature type="transmembrane region" description="Helical" evidence="8">
    <location>
        <begin position="267"/>
        <end position="286"/>
    </location>
</feature>
<feature type="transmembrane region" description="Helical" evidence="8">
    <location>
        <begin position="145"/>
        <end position="165"/>
    </location>
</feature>
<evidence type="ECO:0000256" key="4">
    <source>
        <dbReference type="ARBA" id="ARBA00022544"/>
    </source>
</evidence>
<keyword evidence="10" id="KW-1185">Reference proteome</keyword>
<dbReference type="PANTHER" id="PTHR34975">
    <property type="entry name" value="SPORE GERMINATION PROTEIN A2"/>
    <property type="match status" value="1"/>
</dbReference>
<feature type="transmembrane region" description="Helical" evidence="8">
    <location>
        <begin position="9"/>
        <end position="27"/>
    </location>
</feature>
<dbReference type="RefSeq" id="WP_193415589.1">
    <property type="nucleotide sequence ID" value="NZ_JADCNN020000001.1"/>
</dbReference>
<feature type="transmembrane region" description="Helical" evidence="8">
    <location>
        <begin position="217"/>
        <end position="237"/>
    </location>
</feature>
<feature type="transmembrane region" description="Helical" evidence="8">
    <location>
        <begin position="81"/>
        <end position="105"/>
    </location>
</feature>
<sequence length="360" mass="41879">MDREKLNRFHIALMVFNTQSGIILFTLPRITAHYMGTNGWLMLIPMFLLVTLNIMLISAVYRMGGGKSVFEILGASLPRFILVPLYLLLWGLFSMIGCLVVKQYALIYQMLIFPSTSDMVLKIYVDVLLFLYVTKGIYTMSKANVIFSLLLLLQVPLAFFFVKDFDLSRLTSFLFREGADMKEGLLRIYGAYLGYELSLFLFPYAENNKRWLKYVHLGNGITMFVYLLVTFLAYGFFSHRALLHSSFPILDMYAYLRFPFVERIQNFLFSLFMFSIVHTAGMYYWSSQAVMSQIFRRIPWKVIVFLSMVATISVGMIPKSLIKVESWFRYLTMAQLGFSFGFPLLLILLLLLQRRFKKHA</sequence>
<evidence type="ECO:0000256" key="1">
    <source>
        <dbReference type="ARBA" id="ARBA00004141"/>
    </source>
</evidence>
<name>A0ABS2GZH5_9BACL</name>
<feature type="transmembrane region" description="Helical" evidence="8">
    <location>
        <begin position="39"/>
        <end position="61"/>
    </location>
</feature>
<dbReference type="EMBL" id="JADCNN020000001">
    <property type="protein sequence ID" value="MBM6994302.1"/>
    <property type="molecule type" value="Genomic_DNA"/>
</dbReference>